<dbReference type="EMBL" id="LR134173">
    <property type="protein sequence ID" value="VEB38517.1"/>
    <property type="molecule type" value="Genomic_DNA"/>
</dbReference>
<evidence type="ECO:0000313" key="4">
    <source>
        <dbReference type="Proteomes" id="UP000277577"/>
    </source>
</evidence>
<organism evidence="1 3">
    <name type="scientific">Legionella cherrii</name>
    <dbReference type="NCBI Taxonomy" id="28084"/>
    <lineage>
        <taxon>Bacteria</taxon>
        <taxon>Pseudomonadati</taxon>
        <taxon>Pseudomonadota</taxon>
        <taxon>Gammaproteobacteria</taxon>
        <taxon>Legionellales</taxon>
        <taxon>Legionellaceae</taxon>
        <taxon>Legionella</taxon>
    </lineage>
</organism>
<protein>
    <submittedName>
        <fullName evidence="1">Uncharacterized protein</fullName>
    </submittedName>
</protein>
<reference evidence="1 3" key="1">
    <citation type="submission" date="2015-11" db="EMBL/GenBank/DDBJ databases">
        <title>Genomic analysis of 38 Legionella species identifies large and diverse effector repertoires.</title>
        <authorList>
            <person name="Burstein D."/>
            <person name="Amaro F."/>
            <person name="Zusman T."/>
            <person name="Lifshitz Z."/>
            <person name="Cohen O."/>
            <person name="Gilbert J.A."/>
            <person name="Pupko T."/>
            <person name="Shuman H.A."/>
            <person name="Segal G."/>
        </authorList>
    </citation>
    <scope>NUCLEOTIDE SEQUENCE [LARGE SCALE GENOMIC DNA]</scope>
    <source>
        <strain evidence="1 3">ORW</strain>
    </source>
</reference>
<dbReference type="AlphaFoldDB" id="A0A0W0SA93"/>
<name>A0A0W0SA93_9GAMM</name>
<dbReference type="PATRIC" id="fig|28084.5.peg.2237"/>
<dbReference type="Proteomes" id="UP000054921">
    <property type="component" value="Unassembled WGS sequence"/>
</dbReference>
<gene>
    <name evidence="1" type="ORF">Lche_2063</name>
    <name evidence="2" type="ORF">NCTC11976_02773</name>
</gene>
<evidence type="ECO:0000313" key="3">
    <source>
        <dbReference type="Proteomes" id="UP000054921"/>
    </source>
</evidence>
<evidence type="ECO:0000313" key="2">
    <source>
        <dbReference type="EMBL" id="VEB38517.1"/>
    </source>
</evidence>
<dbReference type="Proteomes" id="UP000277577">
    <property type="component" value="Chromosome"/>
</dbReference>
<accession>A0A0W0SA93</accession>
<proteinExistence type="predicted"/>
<reference evidence="2 4" key="2">
    <citation type="submission" date="2018-12" db="EMBL/GenBank/DDBJ databases">
        <authorList>
            <consortium name="Pathogen Informatics"/>
        </authorList>
    </citation>
    <scope>NUCLEOTIDE SEQUENCE [LARGE SCALE GENOMIC DNA]</scope>
    <source>
        <strain evidence="2 4">NCTC11976</strain>
    </source>
</reference>
<sequence>MIACDNLESQVSFLFNYFTWMLTKQTELNTELFMRQSDVRFKIYDEKCMLSLATYAFF</sequence>
<dbReference type="EMBL" id="LNXW01000013">
    <property type="protein sequence ID" value="KTC80043.1"/>
    <property type="molecule type" value="Genomic_DNA"/>
</dbReference>
<keyword evidence="4" id="KW-1185">Reference proteome</keyword>
<evidence type="ECO:0000313" key="1">
    <source>
        <dbReference type="EMBL" id="KTC80043.1"/>
    </source>
</evidence>